<evidence type="ECO:0000259" key="2">
    <source>
        <dbReference type="Pfam" id="PF02120"/>
    </source>
</evidence>
<dbReference type="InterPro" id="IPR021136">
    <property type="entry name" value="Flagellar_hook_control-like_C"/>
</dbReference>
<keyword evidence="3" id="KW-0282">Flagellum</keyword>
<keyword evidence="3" id="KW-0969">Cilium</keyword>
<feature type="compositionally biased region" description="Pro residues" evidence="1">
    <location>
        <begin position="8"/>
        <end position="18"/>
    </location>
</feature>
<sequence length="514" mass="54570">MREISSPRPLPPTAPTPRPSAAATDLALKLLQPLEGLLAKGETAKAEVIALKETAQSFQVLLKLTLDSGRQATVQASSSLPLAQGTALSVTALSETRLAMLLQTGGDKPLTSLDLDLLPTGTLIQGKVIASEQIAQTKAQQVLYKVLVNLLNTPLAGSKLALETPLALPLGSLLTAQVQGSQALSFLPLSGRLDQLELGQQLTTQQNRQGSLAGLFKALQGLGEQDGLPEGLRTSIDNLLGTTSDISQLGDAKGLAQALEKSGLFLEAKLLGGHTAALPQDLKANLLRLIAQLLPALPAGTPLSPANAGTALAQALPAFVRNTLGSLGQAGSRQQTLSFPLPAKLLQAMEGESDLETLLKLAAAAVSRLQTHQLSSLAQTQLTPEGNLLSTWQLELPMRNQQELVPLQLKLQREEQSKQGKKEQQEILWRVELAFDLAPLGPLQVQAQLNRGNLASQLWAERASTANLIDAELGHLRERLTATGLNVGELACRQGTPPQGQRTTLEQRWVDETA</sequence>
<feature type="domain" description="Flagellar hook-length control protein-like C-terminal" evidence="2">
    <location>
        <begin position="418"/>
        <end position="501"/>
    </location>
</feature>
<name>A0A418XBC7_9PSED</name>
<keyword evidence="4" id="KW-1185">Reference proteome</keyword>
<dbReference type="Pfam" id="PF02120">
    <property type="entry name" value="Flg_hook"/>
    <property type="match status" value="1"/>
</dbReference>
<dbReference type="Gene3D" id="3.30.750.140">
    <property type="match status" value="1"/>
</dbReference>
<reference evidence="3 4" key="1">
    <citation type="submission" date="2018-09" db="EMBL/GenBank/DDBJ databases">
        <authorList>
            <person name="Zhu H."/>
        </authorList>
    </citation>
    <scope>NUCLEOTIDE SEQUENCE [LARGE SCALE GENOMIC DNA]</scope>
    <source>
        <strain evidence="3 4">K1S02-6</strain>
    </source>
</reference>
<dbReference type="InterPro" id="IPR038610">
    <property type="entry name" value="FliK-like_C_sf"/>
</dbReference>
<organism evidence="3 4">
    <name type="scientific">Pseudomonas cavernicola</name>
    <dbReference type="NCBI Taxonomy" id="2320866"/>
    <lineage>
        <taxon>Bacteria</taxon>
        <taxon>Pseudomonadati</taxon>
        <taxon>Pseudomonadota</taxon>
        <taxon>Gammaproteobacteria</taxon>
        <taxon>Pseudomonadales</taxon>
        <taxon>Pseudomonadaceae</taxon>
        <taxon>Pseudomonas</taxon>
    </lineage>
</organism>
<dbReference type="Proteomes" id="UP000284021">
    <property type="component" value="Unassembled WGS sequence"/>
</dbReference>
<proteinExistence type="predicted"/>
<dbReference type="AlphaFoldDB" id="A0A418XBC7"/>
<accession>A0A418XBC7</accession>
<protein>
    <submittedName>
        <fullName evidence="3">Flagellar hook-length control protein FliK</fullName>
    </submittedName>
</protein>
<comment type="caution">
    <text evidence="3">The sequence shown here is derived from an EMBL/GenBank/DDBJ whole genome shotgun (WGS) entry which is preliminary data.</text>
</comment>
<evidence type="ECO:0000313" key="4">
    <source>
        <dbReference type="Proteomes" id="UP000284021"/>
    </source>
</evidence>
<dbReference type="OrthoDB" id="6113047at2"/>
<dbReference type="RefSeq" id="WP_119955508.1">
    <property type="nucleotide sequence ID" value="NZ_QYUR01000006.1"/>
</dbReference>
<evidence type="ECO:0000313" key="3">
    <source>
        <dbReference type="EMBL" id="RJG09815.1"/>
    </source>
</evidence>
<feature type="region of interest" description="Disordered" evidence="1">
    <location>
        <begin position="1"/>
        <end position="20"/>
    </location>
</feature>
<gene>
    <name evidence="3" type="ORF">D3879_17285</name>
</gene>
<keyword evidence="3" id="KW-0966">Cell projection</keyword>
<evidence type="ECO:0000256" key="1">
    <source>
        <dbReference type="SAM" id="MobiDB-lite"/>
    </source>
</evidence>
<dbReference type="EMBL" id="QYUR01000006">
    <property type="protein sequence ID" value="RJG09815.1"/>
    <property type="molecule type" value="Genomic_DNA"/>
</dbReference>